<evidence type="ECO:0000256" key="1">
    <source>
        <dbReference type="SAM" id="SignalP"/>
    </source>
</evidence>
<keyword evidence="3" id="KW-1185">Reference proteome</keyword>
<feature type="signal peptide" evidence="1">
    <location>
        <begin position="1"/>
        <end position="23"/>
    </location>
</feature>
<dbReference type="Pfam" id="PF19867">
    <property type="entry name" value="DUF6340"/>
    <property type="match status" value="1"/>
</dbReference>
<dbReference type="EMBL" id="JBHUPC010000012">
    <property type="protein sequence ID" value="MFD2891686.1"/>
    <property type="molecule type" value="Genomic_DNA"/>
</dbReference>
<protein>
    <submittedName>
        <fullName evidence="2">DUF6340 family protein</fullName>
    </submittedName>
</protein>
<feature type="chain" id="PRO_5047031003" evidence="1">
    <location>
        <begin position="24"/>
        <end position="347"/>
    </location>
</feature>
<accession>A0ABW5YKV6</accession>
<dbReference type="Proteomes" id="UP001597534">
    <property type="component" value="Unassembled WGS sequence"/>
</dbReference>
<comment type="caution">
    <text evidence="2">The sequence shown here is derived from an EMBL/GenBank/DDBJ whole genome shotgun (WGS) entry which is preliminary data.</text>
</comment>
<dbReference type="InterPro" id="IPR045921">
    <property type="entry name" value="DUF6340"/>
</dbReference>
<sequence length="347" mass="39181">MKRIPYLSLSILTLLLGSCSATSTLTLSVPQPSNVYLSKEVKNIGIVNRSVPSIKYNSLDVIDKILTAEEKNLDKNGAIETLIGLRETLAKNERFSNVVILDTLIFKDSGIDIFSPELSQNDIEKICTKNNLDAIYELSFYDTDATVSYKTTNGTLPNSFGVKVPTLVHNISINTLIKSGWRIYDNVSKQLSDQYNTNKKFVVSGSGINPVKAFETIKNRKDEVFRMSKEIGQNYALEIIPYTTRESRLYFVKGNSNFEKAQRRAQTGNWDGAGELWQIETNNSDDKLKGRAYYNMAIISEINGDLNKALDWASKSYADYGIKEALQYSKILKYRIQKNQQIEAEKL</sequence>
<proteinExistence type="predicted"/>
<evidence type="ECO:0000313" key="3">
    <source>
        <dbReference type="Proteomes" id="UP001597534"/>
    </source>
</evidence>
<dbReference type="RefSeq" id="WP_379811280.1">
    <property type="nucleotide sequence ID" value="NZ_JBHUPC010000012.1"/>
</dbReference>
<organism evidence="2 3">
    <name type="scientific">Flavobacterium chuncheonense</name>
    <dbReference type="NCBI Taxonomy" id="2026653"/>
    <lineage>
        <taxon>Bacteria</taxon>
        <taxon>Pseudomonadati</taxon>
        <taxon>Bacteroidota</taxon>
        <taxon>Flavobacteriia</taxon>
        <taxon>Flavobacteriales</taxon>
        <taxon>Flavobacteriaceae</taxon>
        <taxon>Flavobacterium</taxon>
    </lineage>
</organism>
<keyword evidence="1" id="KW-0732">Signal</keyword>
<name>A0ABW5YKV6_9FLAO</name>
<reference evidence="3" key="1">
    <citation type="journal article" date="2019" name="Int. J. Syst. Evol. Microbiol.">
        <title>The Global Catalogue of Microorganisms (GCM) 10K type strain sequencing project: providing services to taxonomists for standard genome sequencing and annotation.</title>
        <authorList>
            <consortium name="The Broad Institute Genomics Platform"/>
            <consortium name="The Broad Institute Genome Sequencing Center for Infectious Disease"/>
            <person name="Wu L."/>
            <person name="Ma J."/>
        </authorList>
    </citation>
    <scope>NUCLEOTIDE SEQUENCE [LARGE SCALE GENOMIC DNA]</scope>
    <source>
        <strain evidence="3">KCTC 22671</strain>
    </source>
</reference>
<dbReference type="PROSITE" id="PS51257">
    <property type="entry name" value="PROKAR_LIPOPROTEIN"/>
    <property type="match status" value="1"/>
</dbReference>
<evidence type="ECO:0000313" key="2">
    <source>
        <dbReference type="EMBL" id="MFD2891686.1"/>
    </source>
</evidence>
<gene>
    <name evidence="2" type="ORF">ACFS5J_06630</name>
</gene>